<dbReference type="EMBL" id="FWFW01000003">
    <property type="protein sequence ID" value="SLN34511.1"/>
    <property type="molecule type" value="Genomic_DNA"/>
</dbReference>
<dbReference type="STRING" id="658057.SAMN04488032_10666"/>
<dbReference type="Proteomes" id="UP000193307">
    <property type="component" value="Unassembled WGS sequence"/>
</dbReference>
<feature type="region of interest" description="Disordered" evidence="1">
    <location>
        <begin position="57"/>
        <end position="108"/>
    </location>
</feature>
<sequence>MRVGTGMALWENAQLSFEAWMNGLSTGDSIVLGAIGVGLMVFALVALLTQRYFERRGPKKLDTHMPEPSNAPVLGVRHSHDQIHDDTTGRASKKNKQDKFLSRLDRLA</sequence>
<reference evidence="3 4" key="1">
    <citation type="submission" date="2017-03" db="EMBL/GenBank/DDBJ databases">
        <authorList>
            <person name="Afonso C.L."/>
            <person name="Miller P.J."/>
            <person name="Scott M.A."/>
            <person name="Spackman E."/>
            <person name="Goraichik I."/>
            <person name="Dimitrov K.M."/>
            <person name="Suarez D.L."/>
            <person name="Swayne D.E."/>
        </authorList>
    </citation>
    <scope>NUCLEOTIDE SEQUENCE [LARGE SCALE GENOMIC DNA]</scope>
    <source>
        <strain evidence="3 4">CECT 7971</strain>
    </source>
</reference>
<feature type="compositionally biased region" description="Basic and acidic residues" evidence="1">
    <location>
        <begin position="78"/>
        <end position="88"/>
    </location>
</feature>
<name>A0A1Y5S8G0_9RHOB</name>
<organism evidence="3 4">
    <name type="scientific">Pacificibacter marinus</name>
    <dbReference type="NCBI Taxonomy" id="658057"/>
    <lineage>
        <taxon>Bacteria</taxon>
        <taxon>Pseudomonadati</taxon>
        <taxon>Pseudomonadota</taxon>
        <taxon>Alphaproteobacteria</taxon>
        <taxon>Rhodobacterales</taxon>
        <taxon>Roseobacteraceae</taxon>
        <taxon>Pacificibacter</taxon>
    </lineage>
</organism>
<protein>
    <submittedName>
        <fullName evidence="3">Uncharacterized protein</fullName>
    </submittedName>
</protein>
<dbReference type="AlphaFoldDB" id="A0A1Y5S8G0"/>
<gene>
    <name evidence="3" type="ORF">PAM7971_01488</name>
</gene>
<feature type="transmembrane region" description="Helical" evidence="2">
    <location>
        <begin position="30"/>
        <end position="49"/>
    </location>
</feature>
<evidence type="ECO:0000313" key="4">
    <source>
        <dbReference type="Proteomes" id="UP000193307"/>
    </source>
</evidence>
<evidence type="ECO:0000256" key="2">
    <source>
        <dbReference type="SAM" id="Phobius"/>
    </source>
</evidence>
<keyword evidence="2" id="KW-0472">Membrane</keyword>
<feature type="compositionally biased region" description="Basic and acidic residues" evidence="1">
    <location>
        <begin position="95"/>
        <end position="108"/>
    </location>
</feature>
<evidence type="ECO:0000313" key="3">
    <source>
        <dbReference type="EMBL" id="SLN34511.1"/>
    </source>
</evidence>
<keyword evidence="2" id="KW-1133">Transmembrane helix</keyword>
<accession>A0A1Y5S8G0</accession>
<keyword evidence="4" id="KW-1185">Reference proteome</keyword>
<proteinExistence type="predicted"/>
<evidence type="ECO:0000256" key="1">
    <source>
        <dbReference type="SAM" id="MobiDB-lite"/>
    </source>
</evidence>
<keyword evidence="2" id="KW-0812">Transmembrane</keyword>